<dbReference type="EMBL" id="CP000860">
    <property type="protein sequence ID" value="ACA59221.1"/>
    <property type="molecule type" value="Genomic_DNA"/>
</dbReference>
<dbReference type="InterPro" id="IPR030665">
    <property type="entry name" value="KaiC"/>
</dbReference>
<keyword evidence="3" id="KW-0808">Transferase</keyword>
<evidence type="ECO:0000259" key="7">
    <source>
        <dbReference type="PROSITE" id="PS51146"/>
    </source>
</evidence>
<protein>
    <recommendedName>
        <fullName evidence="1">non-specific serine/threonine protein kinase</fullName>
        <ecNumber evidence="1">2.7.11.1</ecNumber>
    </recommendedName>
</protein>
<evidence type="ECO:0000256" key="5">
    <source>
        <dbReference type="ARBA" id="ARBA00022777"/>
    </source>
</evidence>
<dbReference type="InterPro" id="IPR051347">
    <property type="entry name" value="Circadian_clock_KaiC-rel"/>
</dbReference>
<dbReference type="EC" id="2.7.11.1" evidence="1"/>
<keyword evidence="4" id="KW-0677">Repeat</keyword>
<dbReference type="PROSITE" id="PS51146">
    <property type="entry name" value="KAIC"/>
    <property type="match status" value="2"/>
</dbReference>
<dbReference type="KEGG" id="dau:Daud_0689"/>
<dbReference type="GO" id="GO:0004674">
    <property type="term" value="F:protein serine/threonine kinase activity"/>
    <property type="evidence" value="ECO:0007669"/>
    <property type="project" value="UniProtKB-EC"/>
</dbReference>
<evidence type="ECO:0000256" key="6">
    <source>
        <dbReference type="ARBA" id="ARBA00022801"/>
    </source>
</evidence>
<proteinExistence type="predicted"/>
<name>B1I2H8_DESAP</name>
<organism evidence="8 9">
    <name type="scientific">Desulforudis audaxviator (strain MP104C)</name>
    <dbReference type="NCBI Taxonomy" id="477974"/>
    <lineage>
        <taxon>Bacteria</taxon>
        <taxon>Bacillati</taxon>
        <taxon>Bacillota</taxon>
        <taxon>Clostridia</taxon>
        <taxon>Thermoanaerobacterales</taxon>
        <taxon>Candidatus Desulforudaceae</taxon>
        <taxon>Candidatus Desulforudis</taxon>
    </lineage>
</organism>
<keyword evidence="6" id="KW-0378">Hydrolase</keyword>
<evidence type="ECO:0000256" key="1">
    <source>
        <dbReference type="ARBA" id="ARBA00012513"/>
    </source>
</evidence>
<dbReference type="STRING" id="477974.Daud_0689"/>
<dbReference type="PRINTS" id="PR01874">
    <property type="entry name" value="DNAREPAIRADA"/>
</dbReference>
<dbReference type="HOGENOM" id="CLU_023669_4_2_9"/>
<dbReference type="GO" id="GO:0005524">
    <property type="term" value="F:ATP binding"/>
    <property type="evidence" value="ECO:0007669"/>
    <property type="project" value="InterPro"/>
</dbReference>
<dbReference type="PANTHER" id="PTHR42926:SF1">
    <property type="entry name" value="CIRCADIAN CLOCK OSCILLATOR PROTEIN KAIC 1"/>
    <property type="match status" value="1"/>
</dbReference>
<gene>
    <name evidence="8" type="ordered locus">Daud_0689</name>
</gene>
<dbReference type="InterPro" id="IPR014774">
    <property type="entry name" value="KaiC-like_dom"/>
</dbReference>
<evidence type="ECO:0000256" key="4">
    <source>
        <dbReference type="ARBA" id="ARBA00022737"/>
    </source>
</evidence>
<evidence type="ECO:0000313" key="8">
    <source>
        <dbReference type="EMBL" id="ACA59221.1"/>
    </source>
</evidence>
<dbReference type="InterPro" id="IPR027417">
    <property type="entry name" value="P-loop_NTPase"/>
</dbReference>
<reference evidence="8 9" key="2">
    <citation type="journal article" date="2008" name="Science">
        <title>Environmental genomics reveals a single-species ecosystem deep within Earth.</title>
        <authorList>
            <person name="Chivian D."/>
            <person name="Brodie E.L."/>
            <person name="Alm E.J."/>
            <person name="Culley D.E."/>
            <person name="Dehal P.S."/>
            <person name="Desantis T.Z."/>
            <person name="Gihring T.M."/>
            <person name="Lapidus A."/>
            <person name="Lin L.H."/>
            <person name="Lowry S.R."/>
            <person name="Moser D.P."/>
            <person name="Richardson P.M."/>
            <person name="Southam G."/>
            <person name="Wanger G."/>
            <person name="Pratt L.M."/>
            <person name="Andersen G.L."/>
            <person name="Hazen T.C."/>
            <person name="Brockman F.J."/>
            <person name="Arkin A.P."/>
            <person name="Onstott T.C."/>
        </authorList>
    </citation>
    <scope>NUCLEOTIDE SEQUENCE [LARGE SCALE GENOMIC DNA]</scope>
    <source>
        <strain evidence="8 9">MP104C</strain>
    </source>
</reference>
<dbReference type="OrthoDB" id="9783783at2"/>
<keyword evidence="9" id="KW-1185">Reference proteome</keyword>
<dbReference type="Pfam" id="PF06745">
    <property type="entry name" value="ATPase"/>
    <property type="match status" value="2"/>
</dbReference>
<dbReference type="AlphaFoldDB" id="B1I2H8"/>
<dbReference type="InterPro" id="IPR010624">
    <property type="entry name" value="KaiC_dom"/>
</dbReference>
<reference evidence="9" key="1">
    <citation type="submission" date="2007-10" db="EMBL/GenBank/DDBJ databases">
        <title>Complete sequence of chromosome of Desulforudis audaxviator MP104C.</title>
        <authorList>
            <person name="Copeland A."/>
            <person name="Lucas S."/>
            <person name="Lapidus A."/>
            <person name="Barry K."/>
            <person name="Glavina del Rio T."/>
            <person name="Dalin E."/>
            <person name="Tice H."/>
            <person name="Bruce D."/>
            <person name="Pitluck S."/>
            <person name="Lowry S.R."/>
            <person name="Larimer F."/>
            <person name="Land M.L."/>
            <person name="Hauser L."/>
            <person name="Kyrpides N."/>
            <person name="Ivanova N.N."/>
            <person name="Richardson P."/>
        </authorList>
    </citation>
    <scope>NUCLEOTIDE SEQUENCE [LARGE SCALE GENOMIC DNA]</scope>
    <source>
        <strain evidence="9">MP104C</strain>
    </source>
</reference>
<dbReference type="Gene3D" id="3.40.50.300">
    <property type="entry name" value="P-loop containing nucleotide triphosphate hydrolases"/>
    <property type="match status" value="2"/>
</dbReference>
<dbReference type="SMART" id="SM00382">
    <property type="entry name" value="AAA"/>
    <property type="match status" value="2"/>
</dbReference>
<evidence type="ECO:0000256" key="3">
    <source>
        <dbReference type="ARBA" id="ARBA00022679"/>
    </source>
</evidence>
<feature type="domain" description="KaiC" evidence="7">
    <location>
        <begin position="237"/>
        <end position="467"/>
    </location>
</feature>
<dbReference type="SUPFAM" id="SSF52540">
    <property type="entry name" value="P-loop containing nucleoside triphosphate hydrolases"/>
    <property type="match status" value="2"/>
</dbReference>
<keyword evidence="2" id="KW-0597">Phosphoprotein</keyword>
<dbReference type="eggNOG" id="COG0467">
    <property type="taxonomic scope" value="Bacteria"/>
</dbReference>
<dbReference type="PIRSF" id="PIRSF039117">
    <property type="entry name" value="KaiC"/>
    <property type="match status" value="1"/>
</dbReference>
<dbReference type="Proteomes" id="UP000008544">
    <property type="component" value="Chromosome"/>
</dbReference>
<evidence type="ECO:0000256" key="2">
    <source>
        <dbReference type="ARBA" id="ARBA00022553"/>
    </source>
</evidence>
<evidence type="ECO:0000313" key="9">
    <source>
        <dbReference type="Proteomes" id="UP000008544"/>
    </source>
</evidence>
<dbReference type="InterPro" id="IPR003593">
    <property type="entry name" value="AAA+_ATPase"/>
</dbReference>
<accession>B1I2H8</accession>
<keyword evidence="5" id="KW-0418">Kinase</keyword>
<dbReference type="PANTHER" id="PTHR42926">
    <property type="match status" value="1"/>
</dbReference>
<dbReference type="GO" id="GO:0016787">
    <property type="term" value="F:hydrolase activity"/>
    <property type="evidence" value="ECO:0007669"/>
    <property type="project" value="UniProtKB-KW"/>
</dbReference>
<feature type="domain" description="KaiC" evidence="7">
    <location>
        <begin position="2"/>
        <end position="233"/>
    </location>
</feature>
<sequence length="467" mass="52950">MDKLRTGIKNLDHILDGGIPVYSLNVVSGSPGSGKTIFVQNIIFNTARNGLKSLYLTTISESQFKMVRHLQEFEFFSDDFLGDKVVYEDLGAVLRKQGADKGLEYLTQMIKKHLPDIVVIDSFKAIRDFFPDEKAFKAFVFDLAAALSIWEVTVFLVGEYKEQELTLLGEFAVADGIFHLYGQEEKRFQKRYLRILKMRGANFEQGEHLFQISHAGIEVYPRMRPEGKELQYEARPGRKGFGITGLDEMLCGGLTEGTITLISGGTGTGKTALALKFLLDGAEKGEKGLFLSFEQPVNQLQDTARRLGWEIDRYLAEGRLDIKFISPIELDVDKHAFEILDMVREKKVDRFVIDSISSFESSVSDIQKYKDYLWAIGQQLKRRHITTIFTVLNEDLFSPMVVTKAQISLMADNIIILRYVEDYSSIKKVLGILKARGSDHNKALREYEITPNGINILGKLNRADMLR</sequence>
<dbReference type="RefSeq" id="WP_012301809.1">
    <property type="nucleotide sequence ID" value="NC_010424.1"/>
</dbReference>